<reference evidence="1 2" key="1">
    <citation type="submission" date="2023-09" db="EMBL/GenBank/DDBJ databases">
        <title>Nesidiocoris tenuis whole genome shotgun sequence.</title>
        <authorList>
            <person name="Shibata T."/>
            <person name="Shimoda M."/>
            <person name="Kobayashi T."/>
            <person name="Uehara T."/>
        </authorList>
    </citation>
    <scope>NUCLEOTIDE SEQUENCE [LARGE SCALE GENOMIC DNA]</scope>
    <source>
        <strain evidence="1 2">Japan</strain>
    </source>
</reference>
<organism evidence="1 2">
    <name type="scientific">Nesidiocoris tenuis</name>
    <dbReference type="NCBI Taxonomy" id="355587"/>
    <lineage>
        <taxon>Eukaryota</taxon>
        <taxon>Metazoa</taxon>
        <taxon>Ecdysozoa</taxon>
        <taxon>Arthropoda</taxon>
        <taxon>Hexapoda</taxon>
        <taxon>Insecta</taxon>
        <taxon>Pterygota</taxon>
        <taxon>Neoptera</taxon>
        <taxon>Paraneoptera</taxon>
        <taxon>Hemiptera</taxon>
        <taxon>Heteroptera</taxon>
        <taxon>Panheteroptera</taxon>
        <taxon>Cimicomorpha</taxon>
        <taxon>Miridae</taxon>
        <taxon>Dicyphina</taxon>
        <taxon>Nesidiocoris</taxon>
    </lineage>
</organism>
<protein>
    <submittedName>
        <fullName evidence="1">Uncharacterized protein</fullName>
    </submittedName>
</protein>
<dbReference type="EMBL" id="AP028914">
    <property type="protein sequence ID" value="BES95369.1"/>
    <property type="molecule type" value="Genomic_DNA"/>
</dbReference>
<proteinExistence type="predicted"/>
<accession>A0ABN7AVP3</accession>
<sequence length="111" mass="11923">MGFLSSRFIFNRPRYNKVFGGVSLLPFASVQTVLKLGVGVELASLPSTVAVISTPPNPLITRLICMRSPRRPCSLGLFFRVAAPIAPGLPPGSILPTWGPNSPKHAEAIRE</sequence>
<name>A0ABN7AVP3_9HEMI</name>
<evidence type="ECO:0000313" key="1">
    <source>
        <dbReference type="EMBL" id="BES95369.1"/>
    </source>
</evidence>
<keyword evidence="2" id="KW-1185">Reference proteome</keyword>
<evidence type="ECO:0000313" key="2">
    <source>
        <dbReference type="Proteomes" id="UP001307889"/>
    </source>
</evidence>
<gene>
    <name evidence="1" type="ORF">NTJ_08178</name>
</gene>
<dbReference type="Proteomes" id="UP001307889">
    <property type="component" value="Chromosome 6"/>
</dbReference>